<dbReference type="InterPro" id="IPR052891">
    <property type="entry name" value="DNA-3mA_glycosylase"/>
</dbReference>
<keyword evidence="1" id="KW-0479">Metal-binding</keyword>
<dbReference type="GO" id="GO:0046872">
    <property type="term" value="F:metal ion binding"/>
    <property type="evidence" value="ECO:0007669"/>
    <property type="project" value="UniProtKB-KW"/>
</dbReference>
<proteinExistence type="predicted"/>
<evidence type="ECO:0000313" key="3">
    <source>
        <dbReference type="Proteomes" id="UP000199687"/>
    </source>
</evidence>
<dbReference type="Gene3D" id="1.10.340.30">
    <property type="entry name" value="Hypothetical protein, domain 2"/>
    <property type="match status" value="1"/>
</dbReference>
<sequence>MERCLWPGNNPVMVEYHDKEWCVPSEDDQYIFEMLTLEGAQAGLSWNTVLSKRNSYKEAFHHFDIEYCSKLSDNDLLYIKENYSIIKHLKKIDSVRNNANAIIEIQREYGSFANFLWKYVNHQPIINHWETDQYIPAETKLSKQISKDLKKEGFKFVGPVIIYSFMQAIGMVDDHITSCSYHTKNRKN</sequence>
<dbReference type="PANTHER" id="PTHR30037">
    <property type="entry name" value="DNA-3-METHYLADENINE GLYCOSYLASE 1"/>
    <property type="match status" value="1"/>
</dbReference>
<gene>
    <name evidence="2" type="ORF">SAMN04487944_10736</name>
</gene>
<name>A0A1H9QNI7_9BACI</name>
<dbReference type="PANTHER" id="PTHR30037:SF4">
    <property type="entry name" value="DNA-3-METHYLADENINE GLYCOSYLASE I"/>
    <property type="match status" value="1"/>
</dbReference>
<keyword evidence="3" id="KW-1185">Reference proteome</keyword>
<dbReference type="InterPro" id="IPR005019">
    <property type="entry name" value="Adenine_glyco"/>
</dbReference>
<evidence type="ECO:0000256" key="1">
    <source>
        <dbReference type="PIRSR" id="PIRSR605019-1"/>
    </source>
</evidence>
<dbReference type="RefSeq" id="WP_089740551.1">
    <property type="nucleotide sequence ID" value="NZ_FOGL01000007.1"/>
</dbReference>
<feature type="binding site" evidence="1">
    <location>
        <position position="17"/>
    </location>
    <ligand>
        <name>Zn(2+)</name>
        <dbReference type="ChEBI" id="CHEBI:29105"/>
    </ligand>
</feature>
<dbReference type="SUPFAM" id="SSF48150">
    <property type="entry name" value="DNA-glycosylase"/>
    <property type="match status" value="1"/>
</dbReference>
<protein>
    <submittedName>
        <fullName evidence="2">DNA-3-methyladenine glycosylase I</fullName>
    </submittedName>
</protein>
<organism evidence="2 3">
    <name type="scientific">Gracilibacillus ureilyticus</name>
    <dbReference type="NCBI Taxonomy" id="531814"/>
    <lineage>
        <taxon>Bacteria</taxon>
        <taxon>Bacillati</taxon>
        <taxon>Bacillota</taxon>
        <taxon>Bacilli</taxon>
        <taxon>Bacillales</taxon>
        <taxon>Bacillaceae</taxon>
        <taxon>Gracilibacillus</taxon>
    </lineage>
</organism>
<dbReference type="STRING" id="531814.SAMN04487944_10736"/>
<feature type="binding site" evidence="1">
    <location>
        <position position="4"/>
    </location>
    <ligand>
        <name>Zn(2+)</name>
        <dbReference type="ChEBI" id="CHEBI:29105"/>
    </ligand>
</feature>
<dbReference type="InterPro" id="IPR011257">
    <property type="entry name" value="DNA_glycosylase"/>
</dbReference>
<feature type="binding site" evidence="1">
    <location>
        <position position="175"/>
    </location>
    <ligand>
        <name>Zn(2+)</name>
        <dbReference type="ChEBI" id="CHEBI:29105"/>
    </ligand>
</feature>
<keyword evidence="1" id="KW-0862">Zinc</keyword>
<dbReference type="EMBL" id="FOGL01000007">
    <property type="protein sequence ID" value="SER61775.1"/>
    <property type="molecule type" value="Genomic_DNA"/>
</dbReference>
<dbReference type="GO" id="GO:0008725">
    <property type="term" value="F:DNA-3-methyladenine glycosylase activity"/>
    <property type="evidence" value="ECO:0007669"/>
    <property type="project" value="InterPro"/>
</dbReference>
<dbReference type="AlphaFoldDB" id="A0A1H9QNI7"/>
<evidence type="ECO:0000313" key="2">
    <source>
        <dbReference type="EMBL" id="SER61775.1"/>
    </source>
</evidence>
<reference evidence="2 3" key="1">
    <citation type="submission" date="2016-10" db="EMBL/GenBank/DDBJ databases">
        <authorList>
            <person name="de Groot N.N."/>
        </authorList>
    </citation>
    <scope>NUCLEOTIDE SEQUENCE [LARGE SCALE GENOMIC DNA]</scope>
    <source>
        <strain evidence="2 3">CGMCC 1.7727</strain>
    </source>
</reference>
<dbReference type="Proteomes" id="UP000199687">
    <property type="component" value="Unassembled WGS sequence"/>
</dbReference>
<dbReference type="GO" id="GO:0006284">
    <property type="term" value="P:base-excision repair"/>
    <property type="evidence" value="ECO:0007669"/>
    <property type="project" value="InterPro"/>
</dbReference>
<feature type="binding site" evidence="1">
    <location>
        <position position="179"/>
    </location>
    <ligand>
        <name>Zn(2+)</name>
        <dbReference type="ChEBI" id="CHEBI:29105"/>
    </ligand>
</feature>
<accession>A0A1H9QNI7</accession>
<dbReference type="Pfam" id="PF03352">
    <property type="entry name" value="Adenine_glyco"/>
    <property type="match status" value="1"/>
</dbReference>
<dbReference type="OrthoDB" id="9807664at2"/>